<evidence type="ECO:0008006" key="2">
    <source>
        <dbReference type="Google" id="ProtNLM"/>
    </source>
</evidence>
<dbReference type="SUPFAM" id="SSF160387">
    <property type="entry name" value="NosL/MerB-like"/>
    <property type="match status" value="1"/>
</dbReference>
<accession>A0A7C1FWF4</accession>
<comment type="caution">
    <text evidence="1">The sequence shown here is derived from an EMBL/GenBank/DDBJ whole genome shotgun (WGS) entry which is preliminary data.</text>
</comment>
<proteinExistence type="predicted"/>
<dbReference type="Pfam" id="PF05573">
    <property type="entry name" value="NosL"/>
    <property type="match status" value="1"/>
</dbReference>
<reference evidence="1" key="1">
    <citation type="journal article" date="2020" name="mSystems">
        <title>Genome- and Community-Level Interaction Insights into Carbon Utilization and Element Cycling Functions of Hydrothermarchaeota in Hydrothermal Sediment.</title>
        <authorList>
            <person name="Zhou Z."/>
            <person name="Liu Y."/>
            <person name="Xu W."/>
            <person name="Pan J."/>
            <person name="Luo Z.H."/>
            <person name="Li M."/>
        </authorList>
    </citation>
    <scope>NUCLEOTIDE SEQUENCE [LARGE SCALE GENOMIC DNA]</scope>
    <source>
        <strain evidence="1">SpSt-289</strain>
    </source>
</reference>
<dbReference type="AlphaFoldDB" id="A0A7C1FWF4"/>
<protein>
    <recommendedName>
        <fullName evidence="2">Nitrous oxide reductase accessory protein NosL</fullName>
    </recommendedName>
</protein>
<evidence type="ECO:0000313" key="1">
    <source>
        <dbReference type="EMBL" id="HDX33151.1"/>
    </source>
</evidence>
<sequence length="208" mass="23283">MHGSTCAEIFRKGTLMQGRFEDHNVARSWAGFHDTPASFYVVSRPSWIAILPFWRATVVLTLVLLLAACSNKPAEPQPADIRYGETICAECGMIISQPKYASSFAYAESEGRYKSLAFDDIGDMITYMRKHPELILVGVWVHDYETEEWIEAQSAIYVKSDAIRSPMGFGVAAFADPAAAERFAAEINGVVLDWDHLRIELAMAEHHH</sequence>
<dbReference type="PANTHER" id="PTHR41247">
    <property type="entry name" value="HTH-TYPE TRANSCRIPTIONAL REPRESSOR YCNK"/>
    <property type="match status" value="1"/>
</dbReference>
<dbReference type="InterPro" id="IPR008719">
    <property type="entry name" value="N2O_reductase_NosL"/>
</dbReference>
<gene>
    <name evidence="1" type="ORF">ENQ20_16925</name>
</gene>
<dbReference type="PANTHER" id="PTHR41247:SF1">
    <property type="entry name" value="HTH-TYPE TRANSCRIPTIONAL REPRESSOR YCNK"/>
    <property type="match status" value="1"/>
</dbReference>
<organism evidence="1">
    <name type="scientific">Caldilinea aerophila</name>
    <dbReference type="NCBI Taxonomy" id="133453"/>
    <lineage>
        <taxon>Bacteria</taxon>
        <taxon>Bacillati</taxon>
        <taxon>Chloroflexota</taxon>
        <taxon>Caldilineae</taxon>
        <taxon>Caldilineales</taxon>
        <taxon>Caldilineaceae</taxon>
        <taxon>Caldilinea</taxon>
    </lineage>
</organism>
<name>A0A7C1FWF4_9CHLR</name>
<dbReference type="Gene3D" id="3.30.70.2050">
    <property type="match status" value="1"/>
</dbReference>
<dbReference type="EMBL" id="DSMG01000177">
    <property type="protein sequence ID" value="HDX33151.1"/>
    <property type="molecule type" value="Genomic_DNA"/>
</dbReference>